<dbReference type="Proteomes" id="UP000569329">
    <property type="component" value="Unassembled WGS sequence"/>
</dbReference>
<dbReference type="CDD" id="cd00093">
    <property type="entry name" value="HTH_XRE"/>
    <property type="match status" value="1"/>
</dbReference>
<dbReference type="EMBL" id="JACGWZ010000004">
    <property type="protein sequence ID" value="MBA8825898.1"/>
    <property type="molecule type" value="Genomic_DNA"/>
</dbReference>
<organism evidence="2 3">
    <name type="scientific">Halosaccharopolyspora lacisalsi</name>
    <dbReference type="NCBI Taxonomy" id="1000566"/>
    <lineage>
        <taxon>Bacteria</taxon>
        <taxon>Bacillati</taxon>
        <taxon>Actinomycetota</taxon>
        <taxon>Actinomycetes</taxon>
        <taxon>Pseudonocardiales</taxon>
        <taxon>Pseudonocardiaceae</taxon>
        <taxon>Halosaccharopolyspora</taxon>
    </lineage>
</organism>
<reference evidence="2 3" key="1">
    <citation type="submission" date="2020-07" db="EMBL/GenBank/DDBJ databases">
        <title>Sequencing the genomes of 1000 actinobacteria strains.</title>
        <authorList>
            <person name="Klenk H.-P."/>
        </authorList>
    </citation>
    <scope>NUCLEOTIDE SEQUENCE [LARGE SCALE GENOMIC DNA]</scope>
    <source>
        <strain evidence="2 3">DSM 45975</strain>
    </source>
</reference>
<dbReference type="Pfam" id="PF13560">
    <property type="entry name" value="HTH_31"/>
    <property type="match status" value="1"/>
</dbReference>
<proteinExistence type="predicted"/>
<comment type="caution">
    <text evidence="2">The sequence shown here is derived from an EMBL/GenBank/DDBJ whole genome shotgun (WGS) entry which is preliminary data.</text>
</comment>
<accession>A0A839E4Q8</accession>
<dbReference type="InterPro" id="IPR043917">
    <property type="entry name" value="DUF5753"/>
</dbReference>
<gene>
    <name evidence="2" type="ORF">FHX42_003264</name>
</gene>
<dbReference type="InterPro" id="IPR001387">
    <property type="entry name" value="Cro/C1-type_HTH"/>
</dbReference>
<dbReference type="SMART" id="SM00530">
    <property type="entry name" value="HTH_XRE"/>
    <property type="match status" value="1"/>
</dbReference>
<name>A0A839E4Q8_9PSEU</name>
<dbReference type="Pfam" id="PF19054">
    <property type="entry name" value="DUF5753"/>
    <property type="match status" value="1"/>
</dbReference>
<dbReference type="AlphaFoldDB" id="A0A839E4Q8"/>
<evidence type="ECO:0000313" key="3">
    <source>
        <dbReference type="Proteomes" id="UP000569329"/>
    </source>
</evidence>
<dbReference type="InterPro" id="IPR010982">
    <property type="entry name" value="Lambda_DNA-bd_dom_sf"/>
</dbReference>
<dbReference type="PROSITE" id="PS50943">
    <property type="entry name" value="HTH_CROC1"/>
    <property type="match status" value="1"/>
</dbReference>
<dbReference type="SUPFAM" id="SSF47413">
    <property type="entry name" value="lambda repressor-like DNA-binding domains"/>
    <property type="match status" value="1"/>
</dbReference>
<dbReference type="RefSeq" id="WP_328796218.1">
    <property type="nucleotide sequence ID" value="NZ_JACGWZ010000004.1"/>
</dbReference>
<evidence type="ECO:0000259" key="1">
    <source>
        <dbReference type="PROSITE" id="PS50943"/>
    </source>
</evidence>
<feature type="domain" description="HTH cro/C1-type" evidence="1">
    <location>
        <begin position="46"/>
        <end position="106"/>
    </location>
</feature>
<evidence type="ECO:0000313" key="2">
    <source>
        <dbReference type="EMBL" id="MBA8825898.1"/>
    </source>
</evidence>
<dbReference type="Gene3D" id="1.10.260.40">
    <property type="entry name" value="lambda repressor-like DNA-binding domains"/>
    <property type="match status" value="1"/>
</dbReference>
<dbReference type="GO" id="GO:0003677">
    <property type="term" value="F:DNA binding"/>
    <property type="evidence" value="ECO:0007669"/>
    <property type="project" value="InterPro"/>
</dbReference>
<sequence length="319" mass="36006">MIWTVQNIKWTFQDSLGRARRTRRLALTQGDGGVSVVRRWQLAAALKALRENADLRQEQAVEQLKQGAGRWSRSKLSRIENREHNVKPREVEQILDAYGVTDTGTREELARLAADSHEQGWWVSFNNELPESIRPLLSIEGGLVGLRDFQNQLVHGLLQTADYARAVMNAVNPGLFAPEELERRVAARMVRQQTVTHEEAPRMHFILDQTVLERIVGRATIMRDQLRKLLDLTENPNITIQVLPKETNGSPGLEGPFSILTLPDPVPDIGYTEGPAGSVYIEDREHVRACTLRFGVLTELALSRADSIDLITKTMNDHQ</sequence>
<protein>
    <submittedName>
        <fullName evidence="2">Transcriptional regulator with XRE-family HTH domain</fullName>
    </submittedName>
</protein>
<keyword evidence="3" id="KW-1185">Reference proteome</keyword>